<dbReference type="Proteomes" id="UP000486351">
    <property type="component" value="Unassembled WGS sequence"/>
</dbReference>
<dbReference type="Proteomes" id="UP000440367">
    <property type="component" value="Unassembled WGS sequence"/>
</dbReference>
<evidence type="ECO:0000313" key="3">
    <source>
        <dbReference type="EMBL" id="KAE9006666.1"/>
    </source>
</evidence>
<feature type="region of interest" description="Disordered" evidence="1">
    <location>
        <begin position="50"/>
        <end position="96"/>
    </location>
</feature>
<dbReference type="EMBL" id="QXGC01000628">
    <property type="protein sequence ID" value="KAE9227063.1"/>
    <property type="molecule type" value="Genomic_DNA"/>
</dbReference>
<evidence type="ECO:0000313" key="16">
    <source>
        <dbReference type="Proteomes" id="UP000440732"/>
    </source>
</evidence>
<evidence type="ECO:0000313" key="5">
    <source>
        <dbReference type="EMBL" id="KAE9108054.1"/>
    </source>
</evidence>
<dbReference type="Proteomes" id="UP000437068">
    <property type="component" value="Unassembled WGS sequence"/>
</dbReference>
<sequence length="96" mass="9547">MSTPTTQTSDAPAAPAAAIAVIASTATTATSLATSASVVSTITYKNTYGSDPHSQISSSISGSGGRDVRRQVSDGGATSGIHVHISRAGPSGFRRI</sequence>
<evidence type="ECO:0000313" key="7">
    <source>
        <dbReference type="EMBL" id="KAE9205980.1"/>
    </source>
</evidence>
<name>A0A6A3ETM1_9STRA</name>
<dbReference type="EMBL" id="QXGA01000629">
    <property type="protein sequence ID" value="KAE9143302.1"/>
    <property type="molecule type" value="Genomic_DNA"/>
</dbReference>
<evidence type="ECO:0000313" key="19">
    <source>
        <dbReference type="Proteomes" id="UP000476176"/>
    </source>
</evidence>
<evidence type="ECO:0000313" key="21">
    <source>
        <dbReference type="Proteomes" id="UP000488956"/>
    </source>
</evidence>
<dbReference type="OrthoDB" id="10448393at2759"/>
<dbReference type="Proteomes" id="UP000476176">
    <property type="component" value="Unassembled WGS sequence"/>
</dbReference>
<evidence type="ECO:0000313" key="13">
    <source>
        <dbReference type="Proteomes" id="UP000433483"/>
    </source>
</evidence>
<evidence type="ECO:0000313" key="9">
    <source>
        <dbReference type="EMBL" id="KAE9227063.1"/>
    </source>
</evidence>
<evidence type="ECO:0000313" key="17">
    <source>
        <dbReference type="Proteomes" id="UP000441208"/>
    </source>
</evidence>
<evidence type="ECO:0000313" key="18">
    <source>
        <dbReference type="Proteomes" id="UP000460718"/>
    </source>
</evidence>
<dbReference type="Proteomes" id="UP000429523">
    <property type="component" value="Unassembled WGS sequence"/>
</dbReference>
<evidence type="ECO:0000313" key="2">
    <source>
        <dbReference type="EMBL" id="KAE8935666.1"/>
    </source>
</evidence>
<evidence type="ECO:0000313" key="11">
    <source>
        <dbReference type="EMBL" id="KAE9339354.1"/>
    </source>
</evidence>
<dbReference type="Proteomes" id="UP000441208">
    <property type="component" value="Unassembled WGS sequence"/>
</dbReference>
<organism evidence="2 12">
    <name type="scientific">Phytophthora fragariae</name>
    <dbReference type="NCBI Taxonomy" id="53985"/>
    <lineage>
        <taxon>Eukaryota</taxon>
        <taxon>Sar</taxon>
        <taxon>Stramenopiles</taxon>
        <taxon>Oomycota</taxon>
        <taxon>Peronosporomycetes</taxon>
        <taxon>Peronosporales</taxon>
        <taxon>Peronosporaceae</taxon>
        <taxon>Phytophthora</taxon>
    </lineage>
</organism>
<comment type="caution">
    <text evidence="2">The sequence shown here is derived from an EMBL/GenBank/DDBJ whole genome shotgun (WGS) entry which is preliminary data.</text>
</comment>
<dbReference type="EMBL" id="QXGE01000700">
    <property type="protein sequence ID" value="KAE9305598.1"/>
    <property type="molecule type" value="Genomic_DNA"/>
</dbReference>
<evidence type="ECO:0000313" key="8">
    <source>
        <dbReference type="EMBL" id="KAE9224712.1"/>
    </source>
</evidence>
<accession>A0A6A3ETM1</accession>
<dbReference type="EMBL" id="QXFW01000638">
    <property type="protein sequence ID" value="KAE9006666.1"/>
    <property type="molecule type" value="Genomic_DNA"/>
</dbReference>
<dbReference type="Proteomes" id="UP000433483">
    <property type="component" value="Unassembled WGS sequence"/>
</dbReference>
<dbReference type="EMBL" id="QXFY01000626">
    <property type="protein sequence ID" value="KAE9339354.1"/>
    <property type="molecule type" value="Genomic_DNA"/>
</dbReference>
<dbReference type="AlphaFoldDB" id="A0A6A3ETM1"/>
<evidence type="ECO:0000313" key="4">
    <source>
        <dbReference type="EMBL" id="KAE9106059.1"/>
    </source>
</evidence>
<dbReference type="Proteomes" id="UP000488956">
    <property type="component" value="Unassembled WGS sequence"/>
</dbReference>
<evidence type="ECO:0000313" key="14">
    <source>
        <dbReference type="Proteomes" id="UP000437068"/>
    </source>
</evidence>
<evidence type="ECO:0000313" key="10">
    <source>
        <dbReference type="EMBL" id="KAE9305598.1"/>
    </source>
</evidence>
<dbReference type="EMBL" id="QXGF01000781">
    <property type="protein sequence ID" value="KAE8935666.1"/>
    <property type="molecule type" value="Genomic_DNA"/>
</dbReference>
<reference evidence="12 13" key="1">
    <citation type="submission" date="2018-08" db="EMBL/GenBank/DDBJ databases">
        <title>Genomic investigation of the strawberry pathogen Phytophthora fragariae indicates pathogenicity is determined by transcriptional variation in three key races.</title>
        <authorList>
            <person name="Adams T.M."/>
            <person name="Armitage A.D."/>
            <person name="Sobczyk M.K."/>
            <person name="Bates H.J."/>
            <person name="Dunwell J.M."/>
            <person name="Nellist C.F."/>
            <person name="Harrison R.J."/>
        </authorList>
    </citation>
    <scope>NUCLEOTIDE SEQUENCE [LARGE SCALE GENOMIC DNA]</scope>
    <source>
        <strain evidence="10 14">A4</strain>
        <strain evidence="8 15">BC-1</strain>
        <strain evidence="9 19">BC-23</strain>
        <strain evidence="7 13">NOV-27</strain>
        <strain evidence="6 16">NOV-5</strain>
        <strain evidence="5 17">NOV-71</strain>
        <strain evidence="11 20">NOV-77</strain>
        <strain evidence="2 12">NOV-9</strain>
        <strain evidence="4 21">ONT-3</strain>
        <strain evidence="3 18">SCRP245</strain>
    </source>
</reference>
<evidence type="ECO:0000256" key="1">
    <source>
        <dbReference type="SAM" id="MobiDB-lite"/>
    </source>
</evidence>
<dbReference type="EMBL" id="QXGB01000722">
    <property type="protein sequence ID" value="KAE9205980.1"/>
    <property type="molecule type" value="Genomic_DNA"/>
</dbReference>
<evidence type="ECO:0000313" key="20">
    <source>
        <dbReference type="Proteomes" id="UP000486351"/>
    </source>
</evidence>
<protein>
    <submittedName>
        <fullName evidence="2">Uncharacterized protein</fullName>
    </submittedName>
</protein>
<dbReference type="Proteomes" id="UP000460718">
    <property type="component" value="Unassembled WGS sequence"/>
</dbReference>
<proteinExistence type="predicted"/>
<dbReference type="EMBL" id="QXFZ01000686">
    <property type="protein sequence ID" value="KAE9108054.1"/>
    <property type="molecule type" value="Genomic_DNA"/>
</dbReference>
<dbReference type="Proteomes" id="UP000440732">
    <property type="component" value="Unassembled WGS sequence"/>
</dbReference>
<dbReference type="EMBL" id="QXGD01000785">
    <property type="protein sequence ID" value="KAE9224712.1"/>
    <property type="molecule type" value="Genomic_DNA"/>
</dbReference>
<evidence type="ECO:0000313" key="15">
    <source>
        <dbReference type="Proteomes" id="UP000440367"/>
    </source>
</evidence>
<evidence type="ECO:0000313" key="6">
    <source>
        <dbReference type="EMBL" id="KAE9143302.1"/>
    </source>
</evidence>
<evidence type="ECO:0000313" key="12">
    <source>
        <dbReference type="Proteomes" id="UP000429523"/>
    </source>
</evidence>
<gene>
    <name evidence="10" type="ORF">PF001_g12522</name>
    <name evidence="8" type="ORF">PF002_g14616</name>
    <name evidence="9" type="ORF">PF004_g11465</name>
    <name evidence="7" type="ORF">PF005_g13187</name>
    <name evidence="6" type="ORF">PF006_g11659</name>
    <name evidence="5" type="ORF">PF007_g12799</name>
    <name evidence="11" type="ORF">PF008_g11613</name>
    <name evidence="2" type="ORF">PF009_g14388</name>
    <name evidence="4" type="ORF">PF010_g12761</name>
    <name evidence="3" type="ORF">PF011_g11468</name>
</gene>
<dbReference type="EMBL" id="QXFX01000723">
    <property type="protein sequence ID" value="KAE9106059.1"/>
    <property type="molecule type" value="Genomic_DNA"/>
</dbReference>
<keyword evidence="13" id="KW-1185">Reference proteome</keyword>